<dbReference type="AlphaFoldDB" id="A0AA87ZL74"/>
<evidence type="ECO:0000313" key="2">
    <source>
        <dbReference type="EMBL" id="GMN34185.1"/>
    </source>
</evidence>
<dbReference type="Proteomes" id="UP001187192">
    <property type="component" value="Unassembled WGS sequence"/>
</dbReference>
<keyword evidence="3" id="KW-1185">Reference proteome</keyword>
<evidence type="ECO:0000256" key="1">
    <source>
        <dbReference type="SAM" id="SignalP"/>
    </source>
</evidence>
<name>A0AA87ZL74_FICCA</name>
<sequence length="69" mass="7438">MAAQFALLVVLLLLANPAGLSPAVARRINFDFNTKLFTGYFTSCTLNSCNVTVEDKRGVPSGANPLHNR</sequence>
<proteinExistence type="predicted"/>
<keyword evidence="1" id="KW-0732">Signal</keyword>
<organism evidence="2 3">
    <name type="scientific">Ficus carica</name>
    <name type="common">Common fig</name>
    <dbReference type="NCBI Taxonomy" id="3494"/>
    <lineage>
        <taxon>Eukaryota</taxon>
        <taxon>Viridiplantae</taxon>
        <taxon>Streptophyta</taxon>
        <taxon>Embryophyta</taxon>
        <taxon>Tracheophyta</taxon>
        <taxon>Spermatophyta</taxon>
        <taxon>Magnoliopsida</taxon>
        <taxon>eudicotyledons</taxon>
        <taxon>Gunneridae</taxon>
        <taxon>Pentapetalae</taxon>
        <taxon>rosids</taxon>
        <taxon>fabids</taxon>
        <taxon>Rosales</taxon>
        <taxon>Moraceae</taxon>
        <taxon>Ficeae</taxon>
        <taxon>Ficus</taxon>
    </lineage>
</organism>
<accession>A0AA87ZL74</accession>
<feature type="chain" id="PRO_5041715107" evidence="1">
    <location>
        <begin position="26"/>
        <end position="69"/>
    </location>
</feature>
<evidence type="ECO:0000313" key="3">
    <source>
        <dbReference type="Proteomes" id="UP001187192"/>
    </source>
</evidence>
<comment type="caution">
    <text evidence="2">The sequence shown here is derived from an EMBL/GenBank/DDBJ whole genome shotgun (WGS) entry which is preliminary data.</text>
</comment>
<gene>
    <name evidence="2" type="ORF">TIFTF001_004560</name>
</gene>
<reference evidence="2" key="1">
    <citation type="submission" date="2023-07" db="EMBL/GenBank/DDBJ databases">
        <title>draft genome sequence of fig (Ficus carica).</title>
        <authorList>
            <person name="Takahashi T."/>
            <person name="Nishimura K."/>
        </authorList>
    </citation>
    <scope>NUCLEOTIDE SEQUENCE</scope>
</reference>
<protein>
    <submittedName>
        <fullName evidence="2">Uncharacterized protein</fullName>
    </submittedName>
</protein>
<feature type="signal peptide" evidence="1">
    <location>
        <begin position="1"/>
        <end position="25"/>
    </location>
</feature>
<dbReference type="EMBL" id="BTGU01000004">
    <property type="protein sequence ID" value="GMN34185.1"/>
    <property type="molecule type" value="Genomic_DNA"/>
</dbReference>